<dbReference type="PROSITE" id="PS51334">
    <property type="entry name" value="PRONE"/>
    <property type="match status" value="1"/>
</dbReference>
<reference evidence="5 6" key="1">
    <citation type="submission" date="2024-01" db="EMBL/GenBank/DDBJ databases">
        <title>The genomes of 5 underutilized Papilionoideae crops provide insights into root nodulation and disease resistanc.</title>
        <authorList>
            <person name="Jiang F."/>
        </authorList>
    </citation>
    <scope>NUCLEOTIDE SEQUENCE [LARGE SCALE GENOMIC DNA]</scope>
    <source>
        <strain evidence="5">DUOXIRENSHENG_FW03</strain>
        <tissue evidence="5">Leaves</tissue>
    </source>
</reference>
<dbReference type="FunFam" id="1.20.58.2010:FF:000004">
    <property type="entry name" value="Rop guanine nucleotide exchange factor 1"/>
    <property type="match status" value="1"/>
</dbReference>
<dbReference type="InterPro" id="IPR005512">
    <property type="entry name" value="PRONE_dom"/>
</dbReference>
<evidence type="ECO:0000256" key="2">
    <source>
        <dbReference type="PROSITE-ProRule" id="PRU00663"/>
    </source>
</evidence>
<feature type="compositionally biased region" description="Basic and acidic residues" evidence="3">
    <location>
        <begin position="55"/>
        <end position="67"/>
    </location>
</feature>
<comment type="caution">
    <text evidence="5">The sequence shown here is derived from an EMBL/GenBank/DDBJ whole genome shotgun (WGS) entry which is preliminary data.</text>
</comment>
<accession>A0AAN9SQS1</accession>
<dbReference type="Gene3D" id="1.20.58.2010">
    <property type="entry name" value="PRONE domain, subdomain 1"/>
    <property type="match status" value="2"/>
</dbReference>
<evidence type="ECO:0000313" key="5">
    <source>
        <dbReference type="EMBL" id="KAK7404336.1"/>
    </source>
</evidence>
<evidence type="ECO:0000256" key="3">
    <source>
        <dbReference type="SAM" id="MobiDB-lite"/>
    </source>
</evidence>
<gene>
    <name evidence="5" type="ORF">VNO78_05141</name>
</gene>
<evidence type="ECO:0000256" key="1">
    <source>
        <dbReference type="ARBA" id="ARBA00022658"/>
    </source>
</evidence>
<dbReference type="FunFam" id="1.20.58.2010:FF:000001">
    <property type="entry name" value="Rop guanine nucleotide exchange factor 14"/>
    <property type="match status" value="1"/>
</dbReference>
<proteinExistence type="predicted"/>
<evidence type="ECO:0000259" key="4">
    <source>
        <dbReference type="PROSITE" id="PS51334"/>
    </source>
</evidence>
<feature type="region of interest" description="Disordered" evidence="3">
    <location>
        <begin position="124"/>
        <end position="147"/>
    </location>
</feature>
<feature type="domain" description="PRONE" evidence="4">
    <location>
        <begin position="212"/>
        <end position="594"/>
    </location>
</feature>
<dbReference type="AlphaFoldDB" id="A0AAN9SQS1"/>
<keyword evidence="6" id="KW-1185">Reference proteome</keyword>
<dbReference type="Pfam" id="PF03759">
    <property type="entry name" value="PRONE"/>
    <property type="match status" value="1"/>
</dbReference>
<dbReference type="GO" id="GO:0005886">
    <property type="term" value="C:plasma membrane"/>
    <property type="evidence" value="ECO:0007669"/>
    <property type="project" value="UniProtKB-ARBA"/>
</dbReference>
<dbReference type="InterPro" id="IPR038937">
    <property type="entry name" value="RopGEF"/>
</dbReference>
<organism evidence="5 6">
    <name type="scientific">Psophocarpus tetragonolobus</name>
    <name type="common">Winged bean</name>
    <name type="synonym">Dolichos tetragonolobus</name>
    <dbReference type="NCBI Taxonomy" id="3891"/>
    <lineage>
        <taxon>Eukaryota</taxon>
        <taxon>Viridiplantae</taxon>
        <taxon>Streptophyta</taxon>
        <taxon>Embryophyta</taxon>
        <taxon>Tracheophyta</taxon>
        <taxon>Spermatophyta</taxon>
        <taxon>Magnoliopsida</taxon>
        <taxon>eudicotyledons</taxon>
        <taxon>Gunneridae</taxon>
        <taxon>Pentapetalae</taxon>
        <taxon>rosids</taxon>
        <taxon>fabids</taxon>
        <taxon>Fabales</taxon>
        <taxon>Fabaceae</taxon>
        <taxon>Papilionoideae</taxon>
        <taxon>50 kb inversion clade</taxon>
        <taxon>NPAAA clade</taxon>
        <taxon>indigoferoid/millettioid clade</taxon>
        <taxon>Phaseoleae</taxon>
        <taxon>Psophocarpus</taxon>
    </lineage>
</organism>
<dbReference type="PANTHER" id="PTHR33101:SF6">
    <property type="entry name" value="ROP GUANINE NUCLEOTIDE EXCHANGE FACTOR 1"/>
    <property type="match status" value="1"/>
</dbReference>
<dbReference type="PANTHER" id="PTHR33101">
    <property type="entry name" value="ROP GUANINE NUCLEOTIDE EXCHANGE FACTOR 1"/>
    <property type="match status" value="1"/>
</dbReference>
<feature type="region of interest" description="Disordered" evidence="3">
    <location>
        <begin position="55"/>
        <end position="110"/>
    </location>
</feature>
<name>A0AAN9SQS1_PSOTE</name>
<dbReference type="GO" id="GO:0005085">
    <property type="term" value="F:guanyl-nucleotide exchange factor activity"/>
    <property type="evidence" value="ECO:0007669"/>
    <property type="project" value="UniProtKB-UniRule"/>
</dbReference>
<dbReference type="EMBL" id="JAYMYS010000002">
    <property type="protein sequence ID" value="KAK7404336.1"/>
    <property type="molecule type" value="Genomic_DNA"/>
</dbReference>
<evidence type="ECO:0000313" key="6">
    <source>
        <dbReference type="Proteomes" id="UP001386955"/>
    </source>
</evidence>
<protein>
    <recommendedName>
        <fullName evidence="4">PRONE domain-containing protein</fullName>
    </recommendedName>
</protein>
<keyword evidence="1 2" id="KW-0344">Guanine-nucleotide releasing factor</keyword>
<sequence length="697" mass="76972">MTSSTTFLLVVTMSYRKNSTHPRFEAKAYCVFVEMQLLSLFFTVVLKAEDSFVKAEGQKGRRAEERLAGSGAPHTYLDESKEGPLISTSNERAPRDGGPQGKGTCRHHRHSPTALWKINVRSGMGSVSSEDGSGSDQQSDRCGSYSLSADVSESESCSSFSTRTRTRTRPFPAFGASTSANLSPPPVPAHFNFPPAQVMLPVIGGKDIVVWDHKTHLDLSDVDLMKERFAKLLLGEDMSGGGKGVCTALAISNAITNLSATVFGELWRLEPLAAQKKVMWRREMEWLLCVSDSIVELVPSVQQFPGGGTYEVMATRPRSDLYINLPALKKLDGMLLSMLDGFHDTDFWYVDRGIILGDSKDCDAYTRLSVRQEEKWWLPSPKLPPNGLSEDNRKRLQQCRDCTNQILKAAVAINTSVLAEMEIPGAYLESLPKNGKACLGDIIYRYITADQFSPECLLDCLDLSSEHHTLDIANRIEAAIHVWRLKDHKKHLSSAKSRRSWGGKVKGLVADGEKNKNHFLAQRAETLLESLKHRFPGLPQTALDMAKIQYNKDVGQSILESYSRVMESLAFNIMARIDDVLYVDDSIKRCAAADSLSLFSRGGFGGMPIQKRFSPSPFSIQHTPYASPFATPTFCSSSPVTGSPCSPARIHNVQRNAPKEGADSKTEKLATSEFERVWSYAGNLSARRASGDAPERD</sequence>
<dbReference type="Proteomes" id="UP001386955">
    <property type="component" value="Unassembled WGS sequence"/>
</dbReference>